<dbReference type="Proteomes" id="UP000324222">
    <property type="component" value="Unassembled WGS sequence"/>
</dbReference>
<evidence type="ECO:0000313" key="3">
    <source>
        <dbReference type="Proteomes" id="UP000324222"/>
    </source>
</evidence>
<keyword evidence="1" id="KW-0812">Transmembrane</keyword>
<comment type="caution">
    <text evidence="2">The sequence shown here is derived from an EMBL/GenBank/DDBJ whole genome shotgun (WGS) entry which is preliminary data.</text>
</comment>
<keyword evidence="3" id="KW-1185">Reference proteome</keyword>
<keyword evidence="1" id="KW-0472">Membrane</keyword>
<protein>
    <submittedName>
        <fullName evidence="2">Uncharacterized protein</fullName>
    </submittedName>
</protein>
<feature type="transmembrane region" description="Helical" evidence="1">
    <location>
        <begin position="18"/>
        <end position="40"/>
    </location>
</feature>
<name>A0A5B7KF68_PORTR</name>
<accession>A0A5B7KF68</accession>
<dbReference type="EMBL" id="VSRR010138274">
    <property type="protein sequence ID" value="MPD03858.1"/>
    <property type="molecule type" value="Genomic_DNA"/>
</dbReference>
<evidence type="ECO:0000313" key="2">
    <source>
        <dbReference type="EMBL" id="MPD03858.1"/>
    </source>
</evidence>
<reference evidence="2 3" key="1">
    <citation type="submission" date="2019-05" db="EMBL/GenBank/DDBJ databases">
        <title>Another draft genome of Portunus trituberculatus and its Hox gene families provides insights of decapod evolution.</title>
        <authorList>
            <person name="Jeong J.-H."/>
            <person name="Song I."/>
            <person name="Kim S."/>
            <person name="Choi T."/>
            <person name="Kim D."/>
            <person name="Ryu S."/>
            <person name="Kim W."/>
        </authorList>
    </citation>
    <scope>NUCLEOTIDE SEQUENCE [LARGE SCALE GENOMIC DNA]</scope>
    <source>
        <tissue evidence="2">Muscle</tissue>
    </source>
</reference>
<evidence type="ECO:0000256" key="1">
    <source>
        <dbReference type="SAM" id="Phobius"/>
    </source>
</evidence>
<keyword evidence="1" id="KW-1133">Transmembrane helix</keyword>
<sequence>MCRGRIGLQTTSLDPVGLLLSVLSFVFLLFLLLLLLLLLLSRYYTPVNFFLNSIHLQLSPPALPITCPPTTTTTTTFADNNASNITVIVTVPKLTIAPPVTI</sequence>
<proteinExistence type="predicted"/>
<gene>
    <name evidence="2" type="ORF">E2C01_099513</name>
</gene>
<dbReference type="AlphaFoldDB" id="A0A5B7KF68"/>
<organism evidence="2 3">
    <name type="scientific">Portunus trituberculatus</name>
    <name type="common">Swimming crab</name>
    <name type="synonym">Neptunus trituberculatus</name>
    <dbReference type="NCBI Taxonomy" id="210409"/>
    <lineage>
        <taxon>Eukaryota</taxon>
        <taxon>Metazoa</taxon>
        <taxon>Ecdysozoa</taxon>
        <taxon>Arthropoda</taxon>
        <taxon>Crustacea</taxon>
        <taxon>Multicrustacea</taxon>
        <taxon>Malacostraca</taxon>
        <taxon>Eumalacostraca</taxon>
        <taxon>Eucarida</taxon>
        <taxon>Decapoda</taxon>
        <taxon>Pleocyemata</taxon>
        <taxon>Brachyura</taxon>
        <taxon>Eubrachyura</taxon>
        <taxon>Portunoidea</taxon>
        <taxon>Portunidae</taxon>
        <taxon>Portuninae</taxon>
        <taxon>Portunus</taxon>
    </lineage>
</organism>